<dbReference type="GO" id="GO:0008270">
    <property type="term" value="F:zinc ion binding"/>
    <property type="evidence" value="ECO:0007669"/>
    <property type="project" value="UniProtKB-UniRule"/>
</dbReference>
<dbReference type="SMART" id="SM00235">
    <property type="entry name" value="ZnMc"/>
    <property type="match status" value="1"/>
</dbReference>
<accession>A0A0K0EL39</accession>
<dbReference type="EC" id="3.4.24.-" evidence="3"/>
<organism evidence="5">
    <name type="scientific">Strongyloides stercoralis</name>
    <name type="common">Threadworm</name>
    <dbReference type="NCBI Taxonomy" id="6248"/>
    <lineage>
        <taxon>Eukaryota</taxon>
        <taxon>Metazoa</taxon>
        <taxon>Ecdysozoa</taxon>
        <taxon>Nematoda</taxon>
        <taxon>Chromadorea</taxon>
        <taxon>Rhabditida</taxon>
        <taxon>Tylenchina</taxon>
        <taxon>Panagrolaimomorpha</taxon>
        <taxon>Strongyloidoidea</taxon>
        <taxon>Strongyloididae</taxon>
        <taxon>Strongyloides</taxon>
    </lineage>
</organism>
<keyword evidence="2 3" id="KW-0479">Metal-binding</keyword>
<feature type="binding site" evidence="2">
    <location>
        <position position="314"/>
    </location>
    <ligand>
        <name>Zn(2+)</name>
        <dbReference type="ChEBI" id="CHEBI:29105"/>
        <note>catalytic</note>
    </ligand>
</feature>
<comment type="cofactor">
    <cofactor evidence="2 3">
        <name>Zn(2+)</name>
        <dbReference type="ChEBI" id="CHEBI:29105"/>
    </cofactor>
    <text evidence="2 3">Binds 1 zinc ion per subunit.</text>
</comment>
<dbReference type="SUPFAM" id="SSF55486">
    <property type="entry name" value="Metalloproteases ('zincins'), catalytic domain"/>
    <property type="match status" value="1"/>
</dbReference>
<feature type="active site" evidence="2">
    <location>
        <position position="315"/>
    </location>
</feature>
<dbReference type="GO" id="GO:0006508">
    <property type="term" value="P:proteolysis"/>
    <property type="evidence" value="ECO:0007669"/>
    <property type="project" value="UniProtKB-KW"/>
</dbReference>
<keyword evidence="1" id="KW-1015">Disulfide bond</keyword>
<reference evidence="5" key="1">
    <citation type="submission" date="2015-08" db="UniProtKB">
        <authorList>
            <consortium name="WormBaseParasite"/>
        </authorList>
    </citation>
    <scope>IDENTIFICATION</scope>
</reference>
<evidence type="ECO:0000256" key="2">
    <source>
        <dbReference type="PROSITE-ProRule" id="PRU01211"/>
    </source>
</evidence>
<keyword evidence="2 3" id="KW-0862">Zinc</keyword>
<feature type="binding site" evidence="2">
    <location>
        <position position="318"/>
    </location>
    <ligand>
        <name>Zn(2+)</name>
        <dbReference type="ChEBI" id="CHEBI:29105"/>
        <note>catalytic</note>
    </ligand>
</feature>
<evidence type="ECO:0000256" key="3">
    <source>
        <dbReference type="RuleBase" id="RU361183"/>
    </source>
</evidence>
<feature type="domain" description="Peptidase M12A" evidence="4">
    <location>
        <begin position="218"/>
        <end position="417"/>
    </location>
</feature>
<name>A0A0K0EL39_STRER</name>
<feature type="binding site" evidence="2">
    <location>
        <position position="324"/>
    </location>
    <ligand>
        <name>Zn(2+)</name>
        <dbReference type="ChEBI" id="CHEBI:29105"/>
        <note>catalytic</note>
    </ligand>
</feature>
<dbReference type="InterPro" id="IPR001506">
    <property type="entry name" value="Peptidase_M12A"/>
</dbReference>
<dbReference type="PANTHER" id="PTHR10127">
    <property type="entry name" value="DISCOIDIN, CUB, EGF, LAMININ , AND ZINC METALLOPROTEASE DOMAIN CONTAINING"/>
    <property type="match status" value="1"/>
</dbReference>
<dbReference type="Gene3D" id="3.40.390.10">
    <property type="entry name" value="Collagenase (Catalytic Domain)"/>
    <property type="match status" value="1"/>
</dbReference>
<protein>
    <recommendedName>
        <fullName evidence="3">Metalloendopeptidase</fullName>
        <ecNumber evidence="3">3.4.24.-</ecNumber>
    </recommendedName>
</protein>
<comment type="caution">
    <text evidence="2">Lacks conserved residue(s) required for the propagation of feature annotation.</text>
</comment>
<dbReference type="WBParaSite" id="SSTP_0001018300.1">
    <property type="protein sequence ID" value="SSTP_0001018300.1"/>
    <property type="gene ID" value="SSTP_0001018300"/>
</dbReference>
<dbReference type="Pfam" id="PF01400">
    <property type="entry name" value="Astacin"/>
    <property type="match status" value="1"/>
</dbReference>
<evidence type="ECO:0000259" key="4">
    <source>
        <dbReference type="PROSITE" id="PS51864"/>
    </source>
</evidence>
<dbReference type="InterPro" id="IPR024079">
    <property type="entry name" value="MetalloPept_cat_dom_sf"/>
</dbReference>
<dbReference type="InterPro" id="IPR006026">
    <property type="entry name" value="Peptidase_Metallo"/>
</dbReference>
<evidence type="ECO:0000256" key="1">
    <source>
        <dbReference type="ARBA" id="ARBA00023157"/>
    </source>
</evidence>
<keyword evidence="2 3" id="KW-0645">Protease</keyword>
<proteinExistence type="predicted"/>
<dbReference type="AlphaFoldDB" id="A0A0K0EL39"/>
<dbReference type="PROSITE" id="PS51864">
    <property type="entry name" value="ASTACIN"/>
    <property type="match status" value="1"/>
</dbReference>
<dbReference type="STRING" id="6248.A0A0K0EL39"/>
<dbReference type="PANTHER" id="PTHR10127:SF831">
    <property type="entry name" value="ZINC METALLOPROTEINASE NAS-37"/>
    <property type="match status" value="1"/>
</dbReference>
<keyword evidence="2 3" id="KW-0378">Hydrolase</keyword>
<sequence>MRSYLFFSTIILNICYLIKCKLISEILKETRYLLTDNAREIFDKNQKSFNLLNKLEQKILKINNIYNLSLKKDLLPNNNTIRIVKKDKELNEIFQNDFDFIMDNSMFNPLLFQGDILLMNNQVEKIIYDLKKQIDDKDKEISKLTINTTQKIITTTVKLMESTEKIDTERTTENIAIRNDTITGITLSPNKDELGNIETATKEDEYNYSNEKNQDTIVRVKKNTNTEIFKWKLPISYYIDSSINSNNVEKAIKLFHKNTCIRFIKKYKFINNTEGINFYPGPGCWSYIGLIKKNNSQEISLGKDCDKSIPIIQHEIGHALGLIHQESYSERDHINTINNSNIIRNMEGHLAISNYSNTLNFKFNYDYGLSMHFNDSKLTNKYQQIIIPRISQYNRMKTFNRTFNFNDYKILNYYYCNGKCPNKINNCKYNGYQDPNNCFMCKCPEPFSGKFCNTISHSIGPCGRKILFANNGKKAIYKKGYSKCTYQIISKKLKKINLLLTELQNEAPEPCLEGTGLEIKYQSNKGITGLCLCGKHKNISLSSDDNIVVIKYFGKKLSDYFRLEYVEDNQ</sequence>
<keyword evidence="2 3" id="KW-0482">Metalloprotease</keyword>
<dbReference type="GO" id="GO:0004222">
    <property type="term" value="F:metalloendopeptidase activity"/>
    <property type="evidence" value="ECO:0007669"/>
    <property type="project" value="UniProtKB-UniRule"/>
</dbReference>
<evidence type="ECO:0000313" key="5">
    <source>
        <dbReference type="WBParaSite" id="SSTP_0001018300.1"/>
    </source>
</evidence>
<dbReference type="PRINTS" id="PR00480">
    <property type="entry name" value="ASTACIN"/>
</dbReference>